<dbReference type="Gene3D" id="3.30.1640.10">
    <property type="entry name" value="mini-chromosome maintenance (MCM) complex, chain A, domain 1"/>
    <property type="match status" value="1"/>
</dbReference>
<proteinExistence type="predicted"/>
<dbReference type="EMBL" id="BDIP01004785">
    <property type="protein sequence ID" value="GIQ89195.1"/>
    <property type="molecule type" value="Genomic_DNA"/>
</dbReference>
<name>A0A9K3D6C3_9EUKA</name>
<reference evidence="2 3" key="1">
    <citation type="journal article" date="2018" name="PLoS ONE">
        <title>The draft genome of Kipferlia bialata reveals reductive genome evolution in fornicate parasites.</title>
        <authorList>
            <person name="Tanifuji G."/>
            <person name="Takabayashi S."/>
            <person name="Kume K."/>
            <person name="Takagi M."/>
            <person name="Nakayama T."/>
            <person name="Kamikawa R."/>
            <person name="Inagaki Y."/>
            <person name="Hashimoto T."/>
        </authorList>
    </citation>
    <scope>NUCLEOTIDE SEQUENCE [LARGE SCALE GENOMIC DNA]</scope>
    <source>
        <strain evidence="2">NY0173</strain>
    </source>
</reference>
<dbReference type="Pfam" id="PF14551">
    <property type="entry name" value="MCM_N"/>
    <property type="match status" value="1"/>
</dbReference>
<dbReference type="AlphaFoldDB" id="A0A9K3D6C3"/>
<evidence type="ECO:0000259" key="1">
    <source>
        <dbReference type="Pfam" id="PF14551"/>
    </source>
</evidence>
<feature type="domain" description="MCM N-terminal" evidence="1">
    <location>
        <begin position="18"/>
        <end position="113"/>
    </location>
</feature>
<evidence type="ECO:0000313" key="3">
    <source>
        <dbReference type="Proteomes" id="UP000265618"/>
    </source>
</evidence>
<dbReference type="SUPFAM" id="SSF50249">
    <property type="entry name" value="Nucleic acid-binding proteins"/>
    <property type="match status" value="1"/>
</dbReference>
<protein>
    <recommendedName>
        <fullName evidence="1">MCM N-terminal domain-containing protein</fullName>
    </recommendedName>
</protein>
<feature type="non-terminal residue" evidence="2">
    <location>
        <position position="1"/>
    </location>
</feature>
<dbReference type="Proteomes" id="UP000265618">
    <property type="component" value="Unassembled WGS sequence"/>
</dbReference>
<dbReference type="InterPro" id="IPR012340">
    <property type="entry name" value="NA-bd_OB-fold"/>
</dbReference>
<comment type="caution">
    <text evidence="2">The sequence shown here is derived from an EMBL/GenBank/DDBJ whole genome shotgun (WGS) entry which is preliminary data.</text>
</comment>
<keyword evidence="3" id="KW-1185">Reference proteome</keyword>
<sequence>MSETLTPSTGIGLAQFTQQFRDYLLNHVDTPRLDEIIADMVAEGKRHLPLNLDDVRMYTATRPSIRDLAHDLIHYPYECVPVVNDIIAAEAQQLHPDKAADLQTRPITVSFVNASFGEYVLSPRRLRATHLNKMLCLSGVVTRLSLPTSCLVKQVSLP</sequence>
<dbReference type="InterPro" id="IPR027925">
    <property type="entry name" value="MCM_N"/>
</dbReference>
<gene>
    <name evidence="2" type="ORF">KIPB_011602</name>
</gene>
<evidence type="ECO:0000313" key="2">
    <source>
        <dbReference type="EMBL" id="GIQ89195.1"/>
    </source>
</evidence>
<accession>A0A9K3D6C3</accession>
<organism evidence="2 3">
    <name type="scientific">Kipferlia bialata</name>
    <dbReference type="NCBI Taxonomy" id="797122"/>
    <lineage>
        <taxon>Eukaryota</taxon>
        <taxon>Metamonada</taxon>
        <taxon>Carpediemonas-like organisms</taxon>
        <taxon>Kipferlia</taxon>
    </lineage>
</organism>